<protein>
    <submittedName>
        <fullName evidence="5">Pyridoxal-phosphate dependent enzyme</fullName>
    </submittedName>
</protein>
<dbReference type="InterPro" id="IPR036052">
    <property type="entry name" value="TrpB-like_PALP_sf"/>
</dbReference>
<dbReference type="SUPFAM" id="SSF53686">
    <property type="entry name" value="Tryptophan synthase beta subunit-like PLP-dependent enzymes"/>
    <property type="match status" value="1"/>
</dbReference>
<comment type="caution">
    <text evidence="5">The sequence shown here is derived from an EMBL/GenBank/DDBJ whole genome shotgun (WGS) entry which is preliminary data.</text>
</comment>
<comment type="similarity">
    <text evidence="2">Belongs to the ACC deaminase/D-cysteine desulfhydrase family.</text>
</comment>
<gene>
    <name evidence="5" type="ORF">UXQ13_03525</name>
</gene>
<accession>A0ABU8E1Y5</accession>
<proteinExistence type="inferred from homology"/>
<dbReference type="RefSeq" id="WP_225232615.1">
    <property type="nucleotide sequence ID" value="NZ_JBAPLV010000002.1"/>
</dbReference>
<comment type="cofactor">
    <cofactor evidence="1">
        <name>pyridoxal 5'-phosphate</name>
        <dbReference type="ChEBI" id="CHEBI:597326"/>
    </cofactor>
</comment>
<dbReference type="PANTHER" id="PTHR43780">
    <property type="entry name" value="1-AMINOCYCLOPROPANE-1-CARBOXYLATE DEAMINASE-RELATED"/>
    <property type="match status" value="1"/>
</dbReference>
<dbReference type="PIRSF" id="PIRSF006278">
    <property type="entry name" value="ACCD_DCysDesulf"/>
    <property type="match status" value="1"/>
</dbReference>
<dbReference type="PANTHER" id="PTHR43780:SF2">
    <property type="entry name" value="1-AMINOCYCLOPROPANE-1-CARBOXYLATE DEAMINASE-RELATED"/>
    <property type="match status" value="1"/>
</dbReference>
<reference evidence="5 6" key="1">
    <citation type="submission" date="2024-03" db="EMBL/GenBank/DDBJ databases">
        <title>Draft genome sequence of Klenkia terrae.</title>
        <authorList>
            <person name="Duangmal K."/>
            <person name="Chantavorakit T."/>
        </authorList>
    </citation>
    <scope>NUCLEOTIDE SEQUENCE [LARGE SCALE GENOMIC DNA]</scope>
    <source>
        <strain evidence="5 6">JCM 17786</strain>
    </source>
</reference>
<evidence type="ECO:0000259" key="4">
    <source>
        <dbReference type="Pfam" id="PF00291"/>
    </source>
</evidence>
<dbReference type="EMBL" id="JBAPLV010000002">
    <property type="protein sequence ID" value="MEI4277525.1"/>
    <property type="molecule type" value="Genomic_DNA"/>
</dbReference>
<dbReference type="InterPro" id="IPR001926">
    <property type="entry name" value="TrpB-like_PALP"/>
</dbReference>
<dbReference type="Gene3D" id="3.40.50.1100">
    <property type="match status" value="2"/>
</dbReference>
<evidence type="ECO:0000256" key="2">
    <source>
        <dbReference type="ARBA" id="ARBA00008639"/>
    </source>
</evidence>
<feature type="domain" description="Tryptophan synthase beta chain-like PALP" evidence="4">
    <location>
        <begin position="5"/>
        <end position="284"/>
    </location>
</feature>
<keyword evidence="6" id="KW-1185">Reference proteome</keyword>
<dbReference type="InterPro" id="IPR027278">
    <property type="entry name" value="ACCD_DCysDesulf"/>
</dbReference>
<organism evidence="5 6">
    <name type="scientific">Klenkia terrae</name>
    <dbReference type="NCBI Taxonomy" id="1052259"/>
    <lineage>
        <taxon>Bacteria</taxon>
        <taxon>Bacillati</taxon>
        <taxon>Actinomycetota</taxon>
        <taxon>Actinomycetes</taxon>
        <taxon>Geodermatophilales</taxon>
        <taxon>Geodermatophilaceae</taxon>
        <taxon>Klenkia</taxon>
    </lineage>
</organism>
<sequence length="307" mass="30792">MTVALSHWPTPLDAAPRLAVAVGLRPGDLWVKRDDLTDLGGGNKIRKLEHLVAEAEGAGASVLVTSGGVQSNHARMTAAAAARRGLGCVLVLAGDADPQRPGNLALEGLFGARVVLGGDPVAVADELRGAGERPFLIPLGGSSPTGARGYLACAAELEEQAPDLAHVVTAVGSGGTMAGLVAGLGAERVLGVDTGAVDDPVERVTALVEALGGSVGALRLRSDQVGAGYGALTAAGEHAIRTAASTEGLVLEPTYTAKAMAGLVAAVADGDVRPGERTVWLHTGGLPGFFGHPFAEQAARGALTHRG</sequence>
<name>A0ABU8E1Y5_9ACTN</name>
<evidence type="ECO:0000313" key="5">
    <source>
        <dbReference type="EMBL" id="MEI4277525.1"/>
    </source>
</evidence>
<evidence type="ECO:0000256" key="3">
    <source>
        <dbReference type="ARBA" id="ARBA00022898"/>
    </source>
</evidence>
<keyword evidence="3" id="KW-0663">Pyridoxal phosphate</keyword>
<dbReference type="Proteomes" id="UP001373496">
    <property type="component" value="Unassembled WGS sequence"/>
</dbReference>
<dbReference type="Pfam" id="PF00291">
    <property type="entry name" value="PALP"/>
    <property type="match status" value="1"/>
</dbReference>
<evidence type="ECO:0000256" key="1">
    <source>
        <dbReference type="ARBA" id="ARBA00001933"/>
    </source>
</evidence>
<evidence type="ECO:0000313" key="6">
    <source>
        <dbReference type="Proteomes" id="UP001373496"/>
    </source>
</evidence>